<evidence type="ECO:0000256" key="5">
    <source>
        <dbReference type="RuleBase" id="RU000687"/>
    </source>
</evidence>
<keyword evidence="5" id="KW-0407">Ion channel</keyword>
<dbReference type="Gene3D" id="2.70.170.10">
    <property type="entry name" value="Neurotransmitter-gated ion-channel ligand-binding domain"/>
    <property type="match status" value="1"/>
</dbReference>
<dbReference type="InterPro" id="IPR006029">
    <property type="entry name" value="Neurotrans-gated_channel_TM"/>
</dbReference>
<feature type="signal peptide" evidence="5">
    <location>
        <begin position="1"/>
        <end position="22"/>
    </location>
</feature>
<feature type="compositionally biased region" description="Low complexity" evidence="6">
    <location>
        <begin position="367"/>
        <end position="387"/>
    </location>
</feature>
<dbReference type="SUPFAM" id="SSF63712">
    <property type="entry name" value="Nicotinic receptor ligand binding domain-like"/>
    <property type="match status" value="1"/>
</dbReference>
<gene>
    <name evidence="10 11" type="primary">LOC106054658</name>
</gene>
<dbReference type="InterPro" id="IPR036719">
    <property type="entry name" value="Neuro-gated_channel_TM_sf"/>
</dbReference>
<keyword evidence="2 5" id="KW-0812">Transmembrane</keyword>
<feature type="transmembrane region" description="Helical" evidence="5">
    <location>
        <begin position="237"/>
        <end position="259"/>
    </location>
</feature>
<evidence type="ECO:0000256" key="4">
    <source>
        <dbReference type="ARBA" id="ARBA00023136"/>
    </source>
</evidence>
<evidence type="ECO:0000256" key="3">
    <source>
        <dbReference type="ARBA" id="ARBA00022989"/>
    </source>
</evidence>
<organism evidence="9 10">
    <name type="scientific">Biomphalaria glabrata</name>
    <name type="common">Bloodfluke planorb</name>
    <name type="synonym">Freshwater snail</name>
    <dbReference type="NCBI Taxonomy" id="6526"/>
    <lineage>
        <taxon>Eukaryota</taxon>
        <taxon>Metazoa</taxon>
        <taxon>Spiralia</taxon>
        <taxon>Lophotrochozoa</taxon>
        <taxon>Mollusca</taxon>
        <taxon>Gastropoda</taxon>
        <taxon>Heterobranchia</taxon>
        <taxon>Euthyneura</taxon>
        <taxon>Panpulmonata</taxon>
        <taxon>Hygrophila</taxon>
        <taxon>Lymnaeoidea</taxon>
        <taxon>Planorbidae</taxon>
        <taxon>Biomphalaria</taxon>
    </lineage>
</organism>
<dbReference type="RefSeq" id="XP_055894241.1">
    <property type="nucleotide sequence ID" value="XM_056038266.1"/>
</dbReference>
<dbReference type="SUPFAM" id="SSF90112">
    <property type="entry name" value="Neurotransmitter-gated ion-channel transmembrane pore"/>
    <property type="match status" value="1"/>
</dbReference>
<reference evidence="10 11" key="1">
    <citation type="submission" date="2025-04" db="UniProtKB">
        <authorList>
            <consortium name="RefSeq"/>
        </authorList>
    </citation>
    <scope>IDENTIFICATION</scope>
</reference>
<keyword evidence="5" id="KW-0406">Ion transport</keyword>
<dbReference type="InterPro" id="IPR006202">
    <property type="entry name" value="Neur_chan_lig-bd"/>
</dbReference>
<feature type="domain" description="Neurotransmitter-gated ion-channel transmembrane" evidence="8">
    <location>
        <begin position="242"/>
        <end position="448"/>
    </location>
</feature>
<evidence type="ECO:0000256" key="6">
    <source>
        <dbReference type="SAM" id="MobiDB-lite"/>
    </source>
</evidence>
<keyword evidence="9" id="KW-1185">Reference proteome</keyword>
<dbReference type="PANTHER" id="PTHR18945">
    <property type="entry name" value="NEUROTRANSMITTER GATED ION CHANNEL"/>
    <property type="match status" value="1"/>
</dbReference>
<dbReference type="CDD" id="cd18989">
    <property type="entry name" value="LGIC_ECD_cation"/>
    <property type="match status" value="1"/>
</dbReference>
<dbReference type="RefSeq" id="XP_055894239.1">
    <property type="nucleotide sequence ID" value="XM_056038264.1"/>
</dbReference>
<dbReference type="GO" id="GO:0016020">
    <property type="term" value="C:membrane"/>
    <property type="evidence" value="ECO:0007669"/>
    <property type="project" value="UniProtKB-SubCell"/>
</dbReference>
<dbReference type="InterPro" id="IPR006201">
    <property type="entry name" value="Neur_channel"/>
</dbReference>
<dbReference type="OrthoDB" id="5809364at2759"/>
<feature type="transmembrane region" description="Helical" evidence="5">
    <location>
        <begin position="433"/>
        <end position="451"/>
    </location>
</feature>
<comment type="subcellular location">
    <subcellularLocation>
        <location evidence="1">Membrane</location>
        <topology evidence="1">Multi-pass membrane protein</topology>
    </subcellularLocation>
</comment>
<feature type="region of interest" description="Disordered" evidence="6">
    <location>
        <begin position="367"/>
        <end position="396"/>
    </location>
</feature>
<feature type="domain" description="Neurotransmitter-gated ion-channel ligand-binding" evidence="7">
    <location>
        <begin position="31"/>
        <end position="235"/>
    </location>
</feature>
<feature type="transmembrane region" description="Helical" evidence="5">
    <location>
        <begin position="271"/>
        <end position="296"/>
    </location>
</feature>
<dbReference type="PRINTS" id="PR00252">
    <property type="entry name" value="NRIONCHANNEL"/>
</dbReference>
<name>A0A9W3B437_BIOGL</name>
<keyword evidence="5" id="KW-0813">Transport</keyword>
<dbReference type="OMA" id="NTRTICL"/>
<comment type="similarity">
    <text evidence="5">Belongs to the ligand-gated ion channel (TC 1.A.9) family.</text>
</comment>
<evidence type="ECO:0000259" key="7">
    <source>
        <dbReference type="Pfam" id="PF02931"/>
    </source>
</evidence>
<dbReference type="FunFam" id="2.70.170.10:FF:000028">
    <property type="entry name" value="AcetylCholine Receptor"/>
    <property type="match status" value="1"/>
</dbReference>
<dbReference type="Pfam" id="PF02931">
    <property type="entry name" value="Neur_chan_LBD"/>
    <property type="match status" value="1"/>
</dbReference>
<evidence type="ECO:0000313" key="9">
    <source>
        <dbReference type="Proteomes" id="UP001165740"/>
    </source>
</evidence>
<dbReference type="GO" id="GO:0005230">
    <property type="term" value="F:extracellular ligand-gated monoatomic ion channel activity"/>
    <property type="evidence" value="ECO:0007669"/>
    <property type="project" value="InterPro"/>
</dbReference>
<dbReference type="GeneID" id="106054658"/>
<protein>
    <submittedName>
        <fullName evidence="10 11">Acetylcholine receptor subunit alpha-like isoform X1</fullName>
    </submittedName>
</protein>
<feature type="transmembrane region" description="Helical" evidence="5">
    <location>
        <begin position="308"/>
        <end position="331"/>
    </location>
</feature>
<keyword evidence="4 5" id="KW-0472">Membrane</keyword>
<dbReference type="Proteomes" id="UP001165740">
    <property type="component" value="Chromosome 8"/>
</dbReference>
<keyword evidence="3 5" id="KW-1133">Transmembrane helix</keyword>
<evidence type="ECO:0000256" key="2">
    <source>
        <dbReference type="ARBA" id="ARBA00022692"/>
    </source>
</evidence>
<dbReference type="Gene3D" id="1.20.58.390">
    <property type="entry name" value="Neurotransmitter-gated ion-channel transmembrane domain"/>
    <property type="match status" value="1"/>
</dbReference>
<dbReference type="AlphaFoldDB" id="A0A9W3B437"/>
<feature type="chain" id="PRO_5044522217" evidence="5">
    <location>
        <begin position="23"/>
        <end position="455"/>
    </location>
</feature>
<dbReference type="PROSITE" id="PS00236">
    <property type="entry name" value="NEUROTR_ION_CHANNEL"/>
    <property type="match status" value="1"/>
</dbReference>
<evidence type="ECO:0000256" key="1">
    <source>
        <dbReference type="ARBA" id="ARBA00004141"/>
    </source>
</evidence>
<dbReference type="GO" id="GO:0004888">
    <property type="term" value="F:transmembrane signaling receptor activity"/>
    <property type="evidence" value="ECO:0007669"/>
    <property type="project" value="InterPro"/>
</dbReference>
<dbReference type="InterPro" id="IPR018000">
    <property type="entry name" value="Neurotransmitter_ion_chnl_CS"/>
</dbReference>
<dbReference type="InterPro" id="IPR038050">
    <property type="entry name" value="Neuro_actylchol_rec"/>
</dbReference>
<evidence type="ECO:0000313" key="11">
    <source>
        <dbReference type="RefSeq" id="XP_055894241.1"/>
    </source>
</evidence>
<evidence type="ECO:0000259" key="8">
    <source>
        <dbReference type="Pfam" id="PF02932"/>
    </source>
</evidence>
<proteinExistence type="inferred from homology"/>
<dbReference type="CDD" id="cd19051">
    <property type="entry name" value="LGIC_TM_cation"/>
    <property type="match status" value="1"/>
</dbReference>
<accession>A0A9W3B437</accession>
<sequence>MKEKCLALAALVVCLITRDVISQTYSSTVAIMKDIVENGDYHTEVRPLKDQSQVMKVYVNFEMVSIVGLDDVTQSFTANGFLLLVWQDEMITWDPSLYGNQTLIHPVPEKIWRPRVVLMNTLGDRDLFQDDVAPVFITNDGVANWVPGSLIPVSCELQMSDYPFDEQTCTITFFAMQYTTSELVFVAISSEVLLDFFVTHGEWELKDTGLNVTELISGTWVASAIQLKFKLKRRPTFLLINIVLPVVFLSFLNLLVFVIPADSGEKISYDVSMELLLGITVLLALSVFLSIVSSMLPRSGTTTPKLTIYLFLLLIISMLTVIDSIIIVYLAHKDEKETSHLKAKENFQSAFSKTQTLTSTISSMLNNKVKPNDNVNPNDSSPSPNNKTSDADSQRDRNFTYVDMKDEANESKNNKTPPRVNNYRLIGKHIDRVSFIFFSVLWILVTLGFLLDLAI</sequence>
<keyword evidence="5" id="KW-0732">Signal</keyword>
<dbReference type="Pfam" id="PF02932">
    <property type="entry name" value="Neur_chan_memb"/>
    <property type="match status" value="1"/>
</dbReference>
<evidence type="ECO:0000313" key="10">
    <source>
        <dbReference type="RefSeq" id="XP_055894239.1"/>
    </source>
</evidence>
<dbReference type="InterPro" id="IPR036734">
    <property type="entry name" value="Neur_chan_lig-bd_sf"/>
</dbReference>